<name>A0A6B0UIR0_IXORI</name>
<reference evidence="2" key="1">
    <citation type="submission" date="2019-12" db="EMBL/GenBank/DDBJ databases">
        <title>An insight into the sialome of adult female Ixodes ricinus ticks feeding for 6 days.</title>
        <authorList>
            <person name="Perner J."/>
            <person name="Ribeiro J.M.C."/>
        </authorList>
    </citation>
    <scope>NUCLEOTIDE SEQUENCE</scope>
    <source>
        <strain evidence="2">Semi-engorged</strain>
        <tissue evidence="2">Salivary glands</tissue>
    </source>
</reference>
<feature type="signal peptide" evidence="1">
    <location>
        <begin position="1"/>
        <end position="17"/>
    </location>
</feature>
<accession>A0A6B0UIR0</accession>
<keyword evidence="1" id="KW-0732">Signal</keyword>
<organism evidence="2">
    <name type="scientific">Ixodes ricinus</name>
    <name type="common">Common tick</name>
    <name type="synonym">Acarus ricinus</name>
    <dbReference type="NCBI Taxonomy" id="34613"/>
    <lineage>
        <taxon>Eukaryota</taxon>
        <taxon>Metazoa</taxon>
        <taxon>Ecdysozoa</taxon>
        <taxon>Arthropoda</taxon>
        <taxon>Chelicerata</taxon>
        <taxon>Arachnida</taxon>
        <taxon>Acari</taxon>
        <taxon>Parasitiformes</taxon>
        <taxon>Ixodida</taxon>
        <taxon>Ixodoidea</taxon>
        <taxon>Ixodidae</taxon>
        <taxon>Ixodinae</taxon>
        <taxon>Ixodes</taxon>
    </lineage>
</organism>
<sequence>MLHAALFSCLHADSCGAVLPTSVPISLSTIFSNQFVEYAVTVHPFACKRGLAHVEQCRRHIFRCYFMWSWTQEAENHLLQCLYHAMRKSTRYKLTCSCHMALNLANGL</sequence>
<dbReference type="AlphaFoldDB" id="A0A6B0UIR0"/>
<feature type="chain" id="PRO_5025587260" evidence="1">
    <location>
        <begin position="18"/>
        <end position="108"/>
    </location>
</feature>
<dbReference type="EMBL" id="GIFC01007380">
    <property type="protein sequence ID" value="MXU89463.1"/>
    <property type="molecule type" value="Transcribed_RNA"/>
</dbReference>
<evidence type="ECO:0000313" key="2">
    <source>
        <dbReference type="EMBL" id="MXU89463.1"/>
    </source>
</evidence>
<protein>
    <submittedName>
        <fullName evidence="2">Putative secreted protein</fullName>
    </submittedName>
</protein>
<proteinExistence type="predicted"/>
<evidence type="ECO:0000256" key="1">
    <source>
        <dbReference type="SAM" id="SignalP"/>
    </source>
</evidence>